<evidence type="ECO:0000313" key="1">
    <source>
        <dbReference type="EMBL" id="MFD2239377.1"/>
    </source>
</evidence>
<dbReference type="PANTHER" id="PTHR30292">
    <property type="entry name" value="UNCHARACTERIZED PROTEIN YBGL-RELATED"/>
    <property type="match status" value="1"/>
</dbReference>
<dbReference type="Pfam" id="PF03746">
    <property type="entry name" value="LamB_YcsF"/>
    <property type="match status" value="1"/>
</dbReference>
<accession>A0ABW5CRQ3</accession>
<dbReference type="InterPro" id="IPR011330">
    <property type="entry name" value="Glyco_hydro/deAcase_b/a-brl"/>
</dbReference>
<dbReference type="NCBIfam" id="NF003814">
    <property type="entry name" value="PRK05406.1-3"/>
    <property type="match status" value="1"/>
</dbReference>
<evidence type="ECO:0000313" key="2">
    <source>
        <dbReference type="Proteomes" id="UP001597371"/>
    </source>
</evidence>
<proteinExistence type="predicted"/>
<gene>
    <name evidence="1" type="ORF">ACFSKQ_18160</name>
</gene>
<sequence length="254" mass="27395">MQAVDINCDMGERFGVWRLGGADDAALMSLISSANIAAGFHAGDPDLIASTVALAVENGVAIGAHPGFPDLKGFGRRRMEGLPEEFVNDIVYQVGAVAEFARRSGDALAHVKPHGALYMELARSEAMSALFIDYMRMARPDTPIFCMDVSHTCRIAREAGHPVVREFFADRDYGEDGAIVFTRRVGALDPAAIADKVLKACREGRVTAVTGREVDIVFESVCFHSDTPGSTEIARAIRERLDGAGIDIRPVSQN</sequence>
<dbReference type="PANTHER" id="PTHR30292:SF0">
    <property type="entry name" value="5-OXOPROLINASE SUBUNIT A"/>
    <property type="match status" value="1"/>
</dbReference>
<comment type="caution">
    <text evidence="1">The sequence shown here is derived from an EMBL/GenBank/DDBJ whole genome shotgun (WGS) entry which is preliminary data.</text>
</comment>
<reference evidence="2" key="1">
    <citation type="journal article" date="2019" name="Int. J. Syst. Evol. Microbiol.">
        <title>The Global Catalogue of Microorganisms (GCM) 10K type strain sequencing project: providing services to taxonomists for standard genome sequencing and annotation.</title>
        <authorList>
            <consortium name="The Broad Institute Genomics Platform"/>
            <consortium name="The Broad Institute Genome Sequencing Center for Infectious Disease"/>
            <person name="Wu L."/>
            <person name="Ma J."/>
        </authorList>
    </citation>
    <scope>NUCLEOTIDE SEQUENCE [LARGE SCALE GENOMIC DNA]</scope>
    <source>
        <strain evidence="2">ZS-35-S2</strain>
    </source>
</reference>
<dbReference type="Proteomes" id="UP001597371">
    <property type="component" value="Unassembled WGS sequence"/>
</dbReference>
<name>A0ABW5CRQ3_9HYPH</name>
<keyword evidence="2" id="KW-1185">Reference proteome</keyword>
<organism evidence="1 2">
    <name type="scientific">Aureimonas populi</name>
    <dbReference type="NCBI Taxonomy" id="1701758"/>
    <lineage>
        <taxon>Bacteria</taxon>
        <taxon>Pseudomonadati</taxon>
        <taxon>Pseudomonadota</taxon>
        <taxon>Alphaproteobacteria</taxon>
        <taxon>Hyphomicrobiales</taxon>
        <taxon>Aurantimonadaceae</taxon>
        <taxon>Aureimonas</taxon>
    </lineage>
</organism>
<dbReference type="EMBL" id="JBHUIJ010000028">
    <property type="protein sequence ID" value="MFD2239377.1"/>
    <property type="molecule type" value="Genomic_DNA"/>
</dbReference>
<dbReference type="InterPro" id="IPR005501">
    <property type="entry name" value="LamB/YcsF/PxpA-like"/>
</dbReference>
<protein>
    <submittedName>
        <fullName evidence="1">5-oxoprolinase subunit PxpA</fullName>
    </submittedName>
</protein>
<dbReference type="RefSeq" id="WP_377946604.1">
    <property type="nucleotide sequence ID" value="NZ_JBHUIJ010000028.1"/>
</dbReference>
<dbReference type="Gene3D" id="3.20.20.370">
    <property type="entry name" value="Glycoside hydrolase/deacetylase"/>
    <property type="match status" value="1"/>
</dbReference>
<dbReference type="SUPFAM" id="SSF88713">
    <property type="entry name" value="Glycoside hydrolase/deacetylase"/>
    <property type="match status" value="1"/>
</dbReference>